<dbReference type="Proteomes" id="UP000292919">
    <property type="component" value="Unassembled WGS sequence"/>
</dbReference>
<protein>
    <submittedName>
        <fullName evidence="1">Uncharacterized protein</fullName>
    </submittedName>
</protein>
<proteinExistence type="predicted"/>
<comment type="caution">
    <text evidence="1">The sequence shown here is derived from an EMBL/GenBank/DDBJ whole genome shotgun (WGS) entry which is preliminary data.</text>
</comment>
<organism evidence="1 2">
    <name type="scientific">Desulfovibrio legallii</name>
    <dbReference type="NCBI Taxonomy" id="571438"/>
    <lineage>
        <taxon>Bacteria</taxon>
        <taxon>Pseudomonadati</taxon>
        <taxon>Thermodesulfobacteriota</taxon>
        <taxon>Desulfovibrionia</taxon>
        <taxon>Desulfovibrionales</taxon>
        <taxon>Desulfovibrionaceae</taxon>
        <taxon>Desulfovibrio</taxon>
    </lineage>
</organism>
<keyword evidence="2" id="KW-1185">Reference proteome</keyword>
<name>A0A6H3F9F7_9BACT</name>
<evidence type="ECO:0000313" key="2">
    <source>
        <dbReference type="Proteomes" id="UP000292919"/>
    </source>
</evidence>
<reference evidence="1 2" key="1">
    <citation type="submission" date="2018-12" db="EMBL/GenBank/DDBJ databases">
        <title>First genome draft of Desulfovibrio legallis sp. nov.</title>
        <authorList>
            <person name="Ben Dhia O."/>
            <person name="Najjari A."/>
            <person name="Ferjani R."/>
            <person name="Fhoula I."/>
            <person name="Fardeau M.-L."/>
            <person name="Boudabbous A."/>
            <person name="Ouzari H.I."/>
        </authorList>
    </citation>
    <scope>NUCLEOTIDE SEQUENCE [LARGE SCALE GENOMIC DNA]</scope>
    <source>
        <strain evidence="1 2">H1T</strain>
    </source>
</reference>
<accession>A0A6H3F9F7</accession>
<evidence type="ECO:0000313" key="1">
    <source>
        <dbReference type="EMBL" id="TBH78227.1"/>
    </source>
</evidence>
<dbReference type="EMBL" id="SIXC01000017">
    <property type="protein sequence ID" value="TBH78227.1"/>
    <property type="molecule type" value="Genomic_DNA"/>
</dbReference>
<dbReference type="RefSeq" id="WP_130958294.1">
    <property type="nucleotide sequence ID" value="NZ_SIXC01000017.1"/>
</dbReference>
<sequence length="93" mass="9900">MDKNSLFCADGVNGGFLLLTDLSPLRAKIRRFLVGIKKILFSPNSYDTSPRLASSAVQGGFAQQLGARRFIAKARQRGCGGEGGLAEQSRPSG</sequence>
<dbReference type="AlphaFoldDB" id="A0A6H3F9F7"/>
<gene>
    <name evidence="1" type="ORF">EB812_10910</name>
</gene>